<dbReference type="Gene3D" id="3.40.50.300">
    <property type="entry name" value="P-loop containing nucleotide triphosphate hydrolases"/>
    <property type="match status" value="1"/>
</dbReference>
<dbReference type="InterPro" id="IPR027417">
    <property type="entry name" value="P-loop_NTPase"/>
</dbReference>
<keyword evidence="2" id="KW-1185">Reference proteome</keyword>
<evidence type="ECO:0000313" key="2">
    <source>
        <dbReference type="Proteomes" id="UP001489509"/>
    </source>
</evidence>
<evidence type="ECO:0000313" key="1">
    <source>
        <dbReference type="EMBL" id="MEQ2440820.1"/>
    </source>
</evidence>
<dbReference type="EMBL" id="JBBMFD010000012">
    <property type="protein sequence ID" value="MEQ2440820.1"/>
    <property type="molecule type" value="Genomic_DNA"/>
</dbReference>
<dbReference type="Pfam" id="PF03237">
    <property type="entry name" value="Terminase_6N"/>
    <property type="match status" value="1"/>
</dbReference>
<proteinExistence type="predicted"/>
<dbReference type="Proteomes" id="UP001489509">
    <property type="component" value="Unassembled WGS sequence"/>
</dbReference>
<gene>
    <name evidence="1" type="ORF">WMO26_08295</name>
</gene>
<organism evidence="1 2">
    <name type="scientific">Solibaculum intestinale</name>
    <dbReference type="NCBI Taxonomy" id="3133165"/>
    <lineage>
        <taxon>Bacteria</taxon>
        <taxon>Bacillati</taxon>
        <taxon>Bacillota</taxon>
        <taxon>Clostridia</taxon>
        <taxon>Eubacteriales</taxon>
        <taxon>Oscillospiraceae</taxon>
        <taxon>Solibaculum</taxon>
    </lineage>
</organism>
<protein>
    <submittedName>
        <fullName evidence="1">Phage terminase large subunit</fullName>
    </submittedName>
</protein>
<accession>A0ABV1E259</accession>
<comment type="caution">
    <text evidence="1">The sequence shown here is derived from an EMBL/GenBank/DDBJ whole genome shotgun (WGS) entry which is preliminary data.</text>
</comment>
<feature type="non-terminal residue" evidence="1">
    <location>
        <position position="243"/>
    </location>
</feature>
<name>A0ABV1E259_9FIRM</name>
<reference evidence="1 2" key="1">
    <citation type="submission" date="2024-03" db="EMBL/GenBank/DDBJ databases">
        <title>Human intestinal bacterial collection.</title>
        <authorList>
            <person name="Pauvert C."/>
            <person name="Hitch T.C.A."/>
            <person name="Clavel T."/>
        </authorList>
    </citation>
    <scope>NUCLEOTIDE SEQUENCE [LARGE SCALE GENOMIC DNA]</scope>
    <source>
        <strain evidence="1 2">CLA-JM-H44</strain>
    </source>
</reference>
<dbReference type="RefSeq" id="WP_349219541.1">
    <property type="nucleotide sequence ID" value="NZ_JBBMFD010000012.1"/>
</dbReference>
<sequence>MPLTKKQQEYLRNCNHRWNVKTGATGSGKSFVDIAVTIPQRIFTAKGEGLLVLLGNTKGTLERNILDPMREIWSPDLVGNISSDNTVKLFGKKVYALGADNKKHMARIQGATFEYVYGDEVTTWAEEVFQMLKSRLRCEHSHFDGTCNPDNPKHWFKTFLDSSDVDIYHQSYVIDDGALPPKVVEELKKEYAGTVYYNRFILGQWAPAEGLVYAFFRPDVDPVPADALPSRGRRYISIDYGTA</sequence>